<name>A0A133U860_9EURY</name>
<reference evidence="1 2" key="1">
    <citation type="journal article" date="2016" name="Sci. Rep.">
        <title>Metabolic traits of an uncultured archaeal lineage -MSBL1- from brine pools of the Red Sea.</title>
        <authorList>
            <person name="Mwirichia R."/>
            <person name="Alam I."/>
            <person name="Rashid M."/>
            <person name="Vinu M."/>
            <person name="Ba-Alawi W."/>
            <person name="Anthony Kamau A."/>
            <person name="Kamanda Ngugi D."/>
            <person name="Goker M."/>
            <person name="Klenk H.P."/>
            <person name="Bajic V."/>
            <person name="Stingl U."/>
        </authorList>
    </citation>
    <scope>NUCLEOTIDE SEQUENCE [LARGE SCALE GENOMIC DNA]</scope>
    <source>
        <strain evidence="1">SCGC-AAA259B11</strain>
    </source>
</reference>
<keyword evidence="2" id="KW-1185">Reference proteome</keyword>
<sequence length="90" mass="10746">MSGDEKKYKKYLGWPGSLRLKLSSKEFEGLFSILESHPADSDKGLELVRHFKKRLSEAAERHNAYFGRKLERRKELQEEHPEWFEKPKQK</sequence>
<dbReference type="Proteomes" id="UP000070184">
    <property type="component" value="Unassembled WGS sequence"/>
</dbReference>
<comment type="caution">
    <text evidence="1">The sequence shown here is derived from an EMBL/GenBank/DDBJ whole genome shotgun (WGS) entry which is preliminary data.</text>
</comment>
<dbReference type="EMBL" id="LHXK01000006">
    <property type="protein sequence ID" value="KXA90383.1"/>
    <property type="molecule type" value="Genomic_DNA"/>
</dbReference>
<dbReference type="AlphaFoldDB" id="A0A133U860"/>
<protein>
    <submittedName>
        <fullName evidence="1">Uncharacterized protein</fullName>
    </submittedName>
</protein>
<gene>
    <name evidence="1" type="ORF">AKJ61_00870</name>
</gene>
<evidence type="ECO:0000313" key="2">
    <source>
        <dbReference type="Proteomes" id="UP000070184"/>
    </source>
</evidence>
<accession>A0A133U860</accession>
<proteinExistence type="predicted"/>
<evidence type="ECO:0000313" key="1">
    <source>
        <dbReference type="EMBL" id="KXA90383.1"/>
    </source>
</evidence>
<organism evidence="1 2">
    <name type="scientific">candidate division MSBL1 archaeon SCGC-AAA259B11</name>
    <dbReference type="NCBI Taxonomy" id="1698260"/>
    <lineage>
        <taxon>Archaea</taxon>
        <taxon>Methanobacteriati</taxon>
        <taxon>Methanobacteriota</taxon>
        <taxon>candidate division MSBL1</taxon>
    </lineage>
</organism>